<dbReference type="AlphaFoldDB" id="A0A840FK54"/>
<evidence type="ECO:0000313" key="4">
    <source>
        <dbReference type="Proteomes" id="UP000524450"/>
    </source>
</evidence>
<dbReference type="GO" id="GO:0016757">
    <property type="term" value="F:glycosyltransferase activity"/>
    <property type="evidence" value="ECO:0007669"/>
    <property type="project" value="UniProtKB-KW"/>
</dbReference>
<gene>
    <name evidence="3" type="ORF">GGD71_001272</name>
</gene>
<feature type="compositionally biased region" description="Low complexity" evidence="1">
    <location>
        <begin position="90"/>
        <end position="99"/>
    </location>
</feature>
<dbReference type="RefSeq" id="WP_184636087.1">
    <property type="nucleotide sequence ID" value="NZ_JACIFZ010000001.1"/>
</dbReference>
<keyword evidence="3" id="KW-0808">Transferase</keyword>
<feature type="chain" id="PRO_5032854518" evidence="2">
    <location>
        <begin position="30"/>
        <end position="132"/>
    </location>
</feature>
<feature type="signal peptide" evidence="2">
    <location>
        <begin position="1"/>
        <end position="29"/>
    </location>
</feature>
<keyword evidence="3" id="KW-0328">Glycosyltransferase</keyword>
<dbReference type="EMBL" id="JACIFZ010000001">
    <property type="protein sequence ID" value="MBB4220525.1"/>
    <property type="molecule type" value="Genomic_DNA"/>
</dbReference>
<evidence type="ECO:0000313" key="3">
    <source>
        <dbReference type="EMBL" id="MBB4220525.1"/>
    </source>
</evidence>
<protein>
    <submittedName>
        <fullName evidence="3">Putative membrane-bound mannosyltransferase</fullName>
    </submittedName>
</protein>
<feature type="compositionally biased region" description="Basic and acidic residues" evidence="1">
    <location>
        <begin position="52"/>
        <end position="69"/>
    </location>
</feature>
<keyword evidence="2" id="KW-0732">Signal</keyword>
<feature type="compositionally biased region" description="Basic and acidic residues" evidence="1">
    <location>
        <begin position="123"/>
        <end position="132"/>
    </location>
</feature>
<evidence type="ECO:0000256" key="2">
    <source>
        <dbReference type="SAM" id="SignalP"/>
    </source>
</evidence>
<name>A0A840FK54_9BURK</name>
<sequence>MIYPARSSPLLAMAVVATVIALHGRPAQAAETAAEAPKPCRTPCLSAGVAREPAETKAEKADRAEEGPSKPKPVARARPQPVAPPPSQPPVQREAAAAPRPAPSKRCTEINMRAAVGEPLSDQDMKTLRSQC</sequence>
<dbReference type="Proteomes" id="UP000524450">
    <property type="component" value="Unassembled WGS sequence"/>
</dbReference>
<feature type="region of interest" description="Disordered" evidence="1">
    <location>
        <begin position="26"/>
        <end position="132"/>
    </location>
</feature>
<organism evidence="3 4">
    <name type="scientific">Variovorax guangxiensis</name>
    <dbReference type="NCBI Taxonomy" id="1775474"/>
    <lineage>
        <taxon>Bacteria</taxon>
        <taxon>Pseudomonadati</taxon>
        <taxon>Pseudomonadota</taxon>
        <taxon>Betaproteobacteria</taxon>
        <taxon>Burkholderiales</taxon>
        <taxon>Comamonadaceae</taxon>
        <taxon>Variovorax</taxon>
    </lineage>
</organism>
<evidence type="ECO:0000256" key="1">
    <source>
        <dbReference type="SAM" id="MobiDB-lite"/>
    </source>
</evidence>
<reference evidence="3 4" key="1">
    <citation type="submission" date="2020-08" db="EMBL/GenBank/DDBJ databases">
        <title>Genomic Encyclopedia of Type Strains, Phase IV (KMG-V): Genome sequencing to study the core and pangenomes of soil and plant-associated prokaryotes.</title>
        <authorList>
            <person name="Whitman W."/>
        </authorList>
    </citation>
    <scope>NUCLEOTIDE SEQUENCE [LARGE SCALE GENOMIC DNA]</scope>
    <source>
        <strain evidence="3 4">34/80</strain>
    </source>
</reference>
<feature type="compositionally biased region" description="Low complexity" evidence="1">
    <location>
        <begin position="27"/>
        <end position="36"/>
    </location>
</feature>
<proteinExistence type="predicted"/>
<comment type="caution">
    <text evidence="3">The sequence shown here is derived from an EMBL/GenBank/DDBJ whole genome shotgun (WGS) entry which is preliminary data.</text>
</comment>
<accession>A0A840FK54</accession>